<dbReference type="Gene3D" id="3.40.50.880">
    <property type="match status" value="1"/>
</dbReference>
<evidence type="ECO:0000259" key="1">
    <source>
        <dbReference type="Pfam" id="PF06283"/>
    </source>
</evidence>
<dbReference type="Proteomes" id="UP000184485">
    <property type="component" value="Unassembled WGS sequence"/>
</dbReference>
<dbReference type="STRING" id="1122133.SAMN02745157_3929"/>
<keyword evidence="3" id="KW-1185">Reference proteome</keyword>
<dbReference type="Pfam" id="PF06283">
    <property type="entry name" value="ThuA"/>
    <property type="match status" value="1"/>
</dbReference>
<dbReference type="AlphaFoldDB" id="A0A1M5ILD8"/>
<proteinExistence type="predicted"/>
<dbReference type="EMBL" id="FQUP01000004">
    <property type="protein sequence ID" value="SHG29075.1"/>
    <property type="molecule type" value="Genomic_DNA"/>
</dbReference>
<dbReference type="InterPro" id="IPR029062">
    <property type="entry name" value="Class_I_gatase-like"/>
</dbReference>
<dbReference type="InterPro" id="IPR029010">
    <property type="entry name" value="ThuA-like"/>
</dbReference>
<dbReference type="PANTHER" id="PTHR40469">
    <property type="entry name" value="SECRETED GLYCOSYL HYDROLASE"/>
    <property type="match status" value="1"/>
</dbReference>
<dbReference type="PANTHER" id="PTHR40469:SF2">
    <property type="entry name" value="GALACTOSE-BINDING DOMAIN-LIKE SUPERFAMILY PROTEIN"/>
    <property type="match status" value="1"/>
</dbReference>
<organism evidence="2 3">
    <name type="scientific">Kaistia soli DSM 19436</name>
    <dbReference type="NCBI Taxonomy" id="1122133"/>
    <lineage>
        <taxon>Bacteria</taxon>
        <taxon>Pseudomonadati</taxon>
        <taxon>Pseudomonadota</taxon>
        <taxon>Alphaproteobacteria</taxon>
        <taxon>Hyphomicrobiales</taxon>
        <taxon>Kaistiaceae</taxon>
        <taxon>Kaistia</taxon>
    </lineage>
</organism>
<gene>
    <name evidence="2" type="ORF">SAMN02745157_3929</name>
</gene>
<feature type="domain" description="ThuA-like" evidence="1">
    <location>
        <begin position="14"/>
        <end position="222"/>
    </location>
</feature>
<evidence type="ECO:0000313" key="2">
    <source>
        <dbReference type="EMBL" id="SHG29075.1"/>
    </source>
</evidence>
<accession>A0A1M5ILD8</accession>
<protein>
    <recommendedName>
        <fullName evidence="1">ThuA-like domain-containing protein</fullName>
    </recommendedName>
</protein>
<name>A0A1M5ILD8_9HYPH</name>
<sequence length="224" mass="25150">MTDSDRKDKTMREALIVWGGWSGHEPEQGAKVISGMLEEEGFKVYVENTTEAFADPSIADLSLIVPIFTMSKIEKEELENLTRAIKGGVGLGGYHGGMGDAFRDATEYQFMVGGQWVAHPGNIIDYHVDVVKPDDPIMEGIPKRFPYRSEQYYMHVDPSNEVLATTTFNGDHASWIDGTVMPVVWKRRYGEGRVFYSSLGHVASEFEVPEMKTIVRRGLLWAAR</sequence>
<dbReference type="SUPFAM" id="SSF52317">
    <property type="entry name" value="Class I glutamine amidotransferase-like"/>
    <property type="match status" value="1"/>
</dbReference>
<reference evidence="2 3" key="1">
    <citation type="submission" date="2016-11" db="EMBL/GenBank/DDBJ databases">
        <authorList>
            <person name="Jaros S."/>
            <person name="Januszkiewicz K."/>
            <person name="Wedrychowicz H."/>
        </authorList>
    </citation>
    <scope>NUCLEOTIDE SEQUENCE [LARGE SCALE GENOMIC DNA]</scope>
    <source>
        <strain evidence="2 3">DSM 19436</strain>
    </source>
</reference>
<evidence type="ECO:0000313" key="3">
    <source>
        <dbReference type="Proteomes" id="UP000184485"/>
    </source>
</evidence>